<dbReference type="Gene3D" id="3.30.420.10">
    <property type="entry name" value="Ribonuclease H-like superfamily/Ribonuclease H"/>
    <property type="match status" value="1"/>
</dbReference>
<dbReference type="GO" id="GO:0003677">
    <property type="term" value="F:DNA binding"/>
    <property type="evidence" value="ECO:0007669"/>
    <property type="project" value="UniProtKB-KW"/>
</dbReference>
<feature type="active site" evidence="13">
    <location>
        <position position="67"/>
    </location>
</feature>
<dbReference type="EC" id="3.1.21.10" evidence="13 14"/>
<evidence type="ECO:0000256" key="5">
    <source>
        <dbReference type="ARBA" id="ARBA00022759"/>
    </source>
</evidence>
<dbReference type="NCBIfam" id="TIGR00228">
    <property type="entry name" value="ruvC"/>
    <property type="match status" value="1"/>
</dbReference>
<keyword evidence="10 13" id="KW-0233">DNA recombination</keyword>
<evidence type="ECO:0000256" key="9">
    <source>
        <dbReference type="ARBA" id="ARBA00023125"/>
    </source>
</evidence>
<dbReference type="EMBL" id="WEHW01000003">
    <property type="protein sequence ID" value="KAB7652400.1"/>
    <property type="molecule type" value="Genomic_DNA"/>
</dbReference>
<proteinExistence type="inferred from homology"/>
<keyword evidence="6 13" id="KW-0227">DNA damage</keyword>
<evidence type="ECO:0000313" key="15">
    <source>
        <dbReference type="EMBL" id="KAB7652400.1"/>
    </source>
</evidence>
<feature type="binding site" evidence="13">
    <location>
        <position position="139"/>
    </location>
    <ligand>
        <name>Mg(2+)</name>
        <dbReference type="ChEBI" id="CHEBI:18420"/>
        <label>1</label>
    </ligand>
</feature>
<evidence type="ECO:0000256" key="1">
    <source>
        <dbReference type="ARBA" id="ARBA00009518"/>
    </source>
</evidence>
<dbReference type="GO" id="GO:0005737">
    <property type="term" value="C:cytoplasm"/>
    <property type="evidence" value="ECO:0007669"/>
    <property type="project" value="UniProtKB-SubCell"/>
</dbReference>
<keyword evidence="9 13" id="KW-0238">DNA-binding</keyword>
<keyword evidence="5 13" id="KW-0255">Endonuclease</keyword>
<evidence type="ECO:0000256" key="4">
    <source>
        <dbReference type="ARBA" id="ARBA00022723"/>
    </source>
</evidence>
<protein>
    <recommendedName>
        <fullName evidence="13 14">Crossover junction endodeoxyribonuclease RuvC</fullName>
        <ecNumber evidence="13 14">3.1.21.10</ecNumber>
    </recommendedName>
    <alternativeName>
        <fullName evidence="13">Holliday junction nuclease RuvC</fullName>
    </alternativeName>
    <alternativeName>
        <fullName evidence="13">Holliday junction resolvase RuvC</fullName>
    </alternativeName>
</protein>
<organism evidence="15 16">
    <name type="scientific">Sutterella seckii</name>
    <dbReference type="NCBI Taxonomy" id="1944635"/>
    <lineage>
        <taxon>Bacteria</taxon>
        <taxon>Pseudomonadati</taxon>
        <taxon>Pseudomonadota</taxon>
        <taxon>Betaproteobacteria</taxon>
        <taxon>Burkholderiales</taxon>
        <taxon>Sutterellaceae</taxon>
        <taxon>Sutterella</taxon>
    </lineage>
</organism>
<dbReference type="FunFam" id="3.30.420.10:FF:000002">
    <property type="entry name" value="Crossover junction endodeoxyribonuclease RuvC"/>
    <property type="match status" value="1"/>
</dbReference>
<dbReference type="GO" id="GO:0000287">
    <property type="term" value="F:magnesium ion binding"/>
    <property type="evidence" value="ECO:0007669"/>
    <property type="project" value="UniProtKB-UniRule"/>
</dbReference>
<feature type="binding site" evidence="13">
    <location>
        <position position="8"/>
    </location>
    <ligand>
        <name>Mg(2+)</name>
        <dbReference type="ChEBI" id="CHEBI:18420"/>
        <label>1</label>
    </ligand>
</feature>
<comment type="catalytic activity">
    <reaction evidence="12 13">
        <text>Endonucleolytic cleavage at a junction such as a reciprocal single-stranded crossover between two homologous DNA duplexes (Holliday junction).</text>
        <dbReference type="EC" id="3.1.21.10"/>
    </reaction>
</comment>
<evidence type="ECO:0000256" key="12">
    <source>
        <dbReference type="ARBA" id="ARBA00029354"/>
    </source>
</evidence>
<dbReference type="SUPFAM" id="SSF53098">
    <property type="entry name" value="Ribonuclease H-like"/>
    <property type="match status" value="1"/>
</dbReference>
<keyword evidence="11 13" id="KW-0234">DNA repair</keyword>
<evidence type="ECO:0000313" key="16">
    <source>
        <dbReference type="Proteomes" id="UP000469462"/>
    </source>
</evidence>
<gene>
    <name evidence="13 15" type="primary">ruvC</name>
    <name evidence="15" type="ORF">GBM96_01935</name>
</gene>
<comment type="subcellular location">
    <subcellularLocation>
        <location evidence="13">Cytoplasm</location>
    </subcellularLocation>
</comment>
<keyword evidence="7 13" id="KW-0378">Hydrolase</keyword>
<evidence type="ECO:0000256" key="10">
    <source>
        <dbReference type="ARBA" id="ARBA00023172"/>
    </source>
</evidence>
<dbReference type="GO" id="GO:0008821">
    <property type="term" value="F:crossover junction DNA endonuclease activity"/>
    <property type="evidence" value="ECO:0007669"/>
    <property type="project" value="UniProtKB-UniRule"/>
</dbReference>
<evidence type="ECO:0000256" key="11">
    <source>
        <dbReference type="ARBA" id="ARBA00023204"/>
    </source>
</evidence>
<dbReference type="HAMAP" id="MF_00034">
    <property type="entry name" value="RuvC"/>
    <property type="match status" value="1"/>
</dbReference>
<feature type="active site" evidence="13">
    <location>
        <position position="139"/>
    </location>
</feature>
<comment type="function">
    <text evidence="13">The RuvA-RuvB-RuvC complex processes Holliday junction (HJ) DNA during genetic recombination and DNA repair. Endonuclease that resolves HJ intermediates. Cleaves cruciform DNA by making single-stranded nicks across the HJ at symmetrical positions within the homologous arms, yielding a 5'-phosphate and a 3'-hydroxyl group; requires a central core of homology in the junction. The consensus cleavage sequence is 5'-(A/T)TT(C/G)-3'. Cleavage occurs on the 3'-side of the TT dinucleotide at the point of strand exchange. HJ branch migration catalyzed by RuvA-RuvB allows RuvC to scan DNA until it finds its consensus sequence, where it cleaves and resolves the cruciform DNA.</text>
</comment>
<dbReference type="GO" id="GO:0006310">
    <property type="term" value="P:DNA recombination"/>
    <property type="evidence" value="ECO:0007669"/>
    <property type="project" value="UniProtKB-UniRule"/>
</dbReference>
<feature type="active site" evidence="13">
    <location>
        <position position="8"/>
    </location>
</feature>
<accession>A0AAI9SE09</accession>
<dbReference type="InterPro" id="IPR036397">
    <property type="entry name" value="RNaseH_sf"/>
</dbReference>
<dbReference type="Proteomes" id="UP000469462">
    <property type="component" value="Unassembled WGS sequence"/>
</dbReference>
<dbReference type="Pfam" id="PF02075">
    <property type="entry name" value="RuvC"/>
    <property type="match status" value="1"/>
</dbReference>
<dbReference type="AlphaFoldDB" id="A0AAI9SE09"/>
<feature type="binding site" evidence="13">
    <location>
        <position position="67"/>
    </location>
    <ligand>
        <name>Mg(2+)</name>
        <dbReference type="ChEBI" id="CHEBI:18420"/>
        <label>2</label>
    </ligand>
</feature>
<keyword evidence="4 13" id="KW-0479">Metal-binding</keyword>
<comment type="subunit">
    <text evidence="13">Homodimer which binds Holliday junction (HJ) DNA. The HJ becomes 2-fold symmetrical on binding to RuvC with unstacked arms; it has a different conformation from HJ DNA in complex with RuvA. In the full resolvosome a probable DNA-RuvA(4)-RuvB(12)-RuvC(2) complex forms which resolves the HJ.</text>
</comment>
<evidence type="ECO:0000256" key="7">
    <source>
        <dbReference type="ARBA" id="ARBA00022801"/>
    </source>
</evidence>
<comment type="caution">
    <text evidence="15">The sequence shown here is derived from an EMBL/GenBank/DDBJ whole genome shotgun (WGS) entry which is preliminary data.</text>
</comment>
<reference evidence="15 16" key="1">
    <citation type="submission" date="2019-10" db="EMBL/GenBank/DDBJ databases">
        <title>Genome diversity of Sutterella seckii.</title>
        <authorList>
            <person name="Chaplin A.V."/>
            <person name="Sokolova S.R."/>
            <person name="Mosin K.A."/>
            <person name="Ivanova E.L."/>
            <person name="Kochetkova T.O."/>
            <person name="Goltsov A.Y."/>
            <person name="Trofimov D.Y."/>
            <person name="Efimov B.A."/>
        </authorList>
    </citation>
    <scope>NUCLEOTIDE SEQUENCE [LARGE SCALE GENOMIC DNA]</scope>
    <source>
        <strain evidence="15 16">ASD3426</strain>
    </source>
</reference>
<dbReference type="InterPro" id="IPR012337">
    <property type="entry name" value="RNaseH-like_sf"/>
</dbReference>
<keyword evidence="16" id="KW-1185">Reference proteome</keyword>
<sequence>MIRILGIDPGLNHTGWGIVEAEGASCRRLASGVIDVPKGETAERLGTIARELTQIIARHAPTEAACERVFVNVNPQSTLLLGQARGAALCAADLAGLSVEEFTPSEIKQAVTGSGRADKLMVQEMVMRLLALDEAPRSDEADALACAICSASMHRLRALEKSGGTSRIYATARRGASGRGARAAWTSLLAKKGEKP</sequence>
<dbReference type="CDD" id="cd16962">
    <property type="entry name" value="RuvC"/>
    <property type="match status" value="1"/>
</dbReference>
<keyword evidence="3 13" id="KW-0540">Nuclease</keyword>
<keyword evidence="8 13" id="KW-0460">Magnesium</keyword>
<dbReference type="PANTHER" id="PTHR30194">
    <property type="entry name" value="CROSSOVER JUNCTION ENDODEOXYRIBONUCLEASE RUVC"/>
    <property type="match status" value="1"/>
</dbReference>
<dbReference type="PANTHER" id="PTHR30194:SF3">
    <property type="entry name" value="CROSSOVER JUNCTION ENDODEOXYRIBONUCLEASE RUVC"/>
    <property type="match status" value="1"/>
</dbReference>
<evidence type="ECO:0000256" key="14">
    <source>
        <dbReference type="NCBIfam" id="TIGR00228"/>
    </source>
</evidence>
<comment type="cofactor">
    <cofactor evidence="13">
        <name>Mg(2+)</name>
        <dbReference type="ChEBI" id="CHEBI:18420"/>
    </cofactor>
    <text evidence="13">Binds 2 Mg(2+) ion per subunit.</text>
</comment>
<evidence type="ECO:0000256" key="6">
    <source>
        <dbReference type="ARBA" id="ARBA00022763"/>
    </source>
</evidence>
<evidence type="ECO:0000256" key="3">
    <source>
        <dbReference type="ARBA" id="ARBA00022722"/>
    </source>
</evidence>
<dbReference type="GO" id="GO:0006281">
    <property type="term" value="P:DNA repair"/>
    <property type="evidence" value="ECO:0007669"/>
    <property type="project" value="UniProtKB-UniRule"/>
</dbReference>
<keyword evidence="2 13" id="KW-0963">Cytoplasm</keyword>
<comment type="similarity">
    <text evidence="1 13">Belongs to the RuvC family.</text>
</comment>
<name>A0AAI9SE09_9BURK</name>
<dbReference type="GO" id="GO:0048476">
    <property type="term" value="C:Holliday junction resolvase complex"/>
    <property type="evidence" value="ECO:0007669"/>
    <property type="project" value="UniProtKB-UniRule"/>
</dbReference>
<evidence type="ECO:0000256" key="2">
    <source>
        <dbReference type="ARBA" id="ARBA00022490"/>
    </source>
</evidence>
<evidence type="ECO:0000256" key="13">
    <source>
        <dbReference type="HAMAP-Rule" id="MF_00034"/>
    </source>
</evidence>
<dbReference type="PRINTS" id="PR00696">
    <property type="entry name" value="RSOLVASERUVC"/>
</dbReference>
<evidence type="ECO:0000256" key="8">
    <source>
        <dbReference type="ARBA" id="ARBA00022842"/>
    </source>
</evidence>
<dbReference type="InterPro" id="IPR002176">
    <property type="entry name" value="X-over_junc_endoDNase_RuvC"/>
</dbReference>